<name>A0A2H1V065_SPOFR</name>
<evidence type="ECO:0000313" key="2">
    <source>
        <dbReference type="EMBL" id="SOQ34240.1"/>
    </source>
</evidence>
<organism evidence="2">
    <name type="scientific">Spodoptera frugiperda</name>
    <name type="common">Fall armyworm</name>
    <dbReference type="NCBI Taxonomy" id="7108"/>
    <lineage>
        <taxon>Eukaryota</taxon>
        <taxon>Metazoa</taxon>
        <taxon>Ecdysozoa</taxon>
        <taxon>Arthropoda</taxon>
        <taxon>Hexapoda</taxon>
        <taxon>Insecta</taxon>
        <taxon>Pterygota</taxon>
        <taxon>Neoptera</taxon>
        <taxon>Endopterygota</taxon>
        <taxon>Lepidoptera</taxon>
        <taxon>Glossata</taxon>
        <taxon>Ditrysia</taxon>
        <taxon>Noctuoidea</taxon>
        <taxon>Noctuidae</taxon>
        <taxon>Amphipyrinae</taxon>
        <taxon>Spodoptera</taxon>
    </lineage>
</organism>
<dbReference type="AlphaFoldDB" id="A0A2H1V065"/>
<feature type="compositionally biased region" description="Polar residues" evidence="1">
    <location>
        <begin position="46"/>
        <end position="57"/>
    </location>
</feature>
<protein>
    <submittedName>
        <fullName evidence="2">SFRICE_018897</fullName>
    </submittedName>
</protein>
<dbReference type="EMBL" id="ODYU01000084">
    <property type="protein sequence ID" value="SOQ34240.1"/>
    <property type="molecule type" value="Genomic_DNA"/>
</dbReference>
<proteinExistence type="predicted"/>
<reference evidence="2" key="1">
    <citation type="submission" date="2016-07" db="EMBL/GenBank/DDBJ databases">
        <authorList>
            <person name="Bretaudeau A."/>
        </authorList>
    </citation>
    <scope>NUCLEOTIDE SEQUENCE</scope>
    <source>
        <strain evidence="2">Rice</strain>
        <tissue evidence="2">Whole body</tissue>
    </source>
</reference>
<gene>
    <name evidence="2" type="ORF">SFRICE_018897</name>
</gene>
<sequence length="70" mass="7576">MADALRKMSEIGPVDTSEFLTQTIMLKLATFGPLRACIRADGSPDGNKSSPPMNNRNPRGVILGVNTRFV</sequence>
<accession>A0A2H1V065</accession>
<evidence type="ECO:0000256" key="1">
    <source>
        <dbReference type="SAM" id="MobiDB-lite"/>
    </source>
</evidence>
<feature type="region of interest" description="Disordered" evidence="1">
    <location>
        <begin position="39"/>
        <end position="70"/>
    </location>
</feature>